<keyword evidence="1" id="KW-1133">Transmembrane helix</keyword>
<reference evidence="2" key="1">
    <citation type="submission" date="2023-03" db="EMBL/GenBank/DDBJ databases">
        <authorList>
            <person name="Steffen K."/>
            <person name="Cardenas P."/>
        </authorList>
    </citation>
    <scope>NUCLEOTIDE SEQUENCE</scope>
</reference>
<organism evidence="2 3">
    <name type="scientific">Geodia barretti</name>
    <name type="common">Barrett's horny sponge</name>
    <dbReference type="NCBI Taxonomy" id="519541"/>
    <lineage>
        <taxon>Eukaryota</taxon>
        <taxon>Metazoa</taxon>
        <taxon>Porifera</taxon>
        <taxon>Demospongiae</taxon>
        <taxon>Heteroscleromorpha</taxon>
        <taxon>Tetractinellida</taxon>
        <taxon>Astrophorina</taxon>
        <taxon>Geodiidae</taxon>
        <taxon>Geodia</taxon>
    </lineage>
</organism>
<dbReference type="EMBL" id="CASHTH010002966">
    <property type="protein sequence ID" value="CAI8037910.1"/>
    <property type="molecule type" value="Genomic_DNA"/>
</dbReference>
<keyword evidence="3" id="KW-1185">Reference proteome</keyword>
<evidence type="ECO:0000256" key="1">
    <source>
        <dbReference type="SAM" id="Phobius"/>
    </source>
</evidence>
<proteinExistence type="predicted"/>
<sequence length="248" mass="26836">MSALHYNVNVIAKNLLSDGYSDGRICNNLTISATNDLLSVDVRKNFSEVVQILCRPLTRFEGSASCEVVYRMVPGADSYTETSDRAGGAEDIISVLLTPTTGPGMNLSVAAGTRGGKQDVVVEGTFGTGDILSSRENLMRHLCPENDTADTTEVSTTKVSTADKSSTESCPSTPWILAAGIFIFTLPTGFIAGIIVMIVWRSKRKDRSEVQESHASYYEYISPKDISMESNKCYTTSGAPELPKPRKT</sequence>
<dbReference type="AlphaFoldDB" id="A0AA35SXG2"/>
<feature type="transmembrane region" description="Helical" evidence="1">
    <location>
        <begin position="175"/>
        <end position="200"/>
    </location>
</feature>
<accession>A0AA35SXG2</accession>
<keyword evidence="1" id="KW-0472">Membrane</keyword>
<evidence type="ECO:0000313" key="2">
    <source>
        <dbReference type="EMBL" id="CAI8037910.1"/>
    </source>
</evidence>
<gene>
    <name evidence="2" type="ORF">GBAR_LOCUS21173</name>
</gene>
<dbReference type="Proteomes" id="UP001174909">
    <property type="component" value="Unassembled WGS sequence"/>
</dbReference>
<keyword evidence="1" id="KW-0812">Transmembrane</keyword>
<comment type="caution">
    <text evidence="2">The sequence shown here is derived from an EMBL/GenBank/DDBJ whole genome shotgun (WGS) entry which is preliminary data.</text>
</comment>
<evidence type="ECO:0000313" key="3">
    <source>
        <dbReference type="Proteomes" id="UP001174909"/>
    </source>
</evidence>
<protein>
    <submittedName>
        <fullName evidence="2">Uncharacterized protein</fullName>
    </submittedName>
</protein>
<name>A0AA35SXG2_GEOBA</name>